<dbReference type="SMART" id="SM00432">
    <property type="entry name" value="MADS"/>
    <property type="match status" value="1"/>
</dbReference>
<dbReference type="FunFam" id="3.40.1810.10:FF:000018">
    <property type="entry name" value="agamous-like MADS-box protein AGL80"/>
    <property type="match status" value="1"/>
</dbReference>
<comment type="subcellular location">
    <subcellularLocation>
        <location evidence="1">Nucleus</location>
    </subcellularLocation>
</comment>
<dbReference type="EMBL" id="PP400873">
    <property type="protein sequence ID" value="XBP28233.1"/>
    <property type="molecule type" value="mRNA"/>
</dbReference>
<protein>
    <submittedName>
        <fullName evidence="7">MADS38</fullName>
    </submittedName>
</protein>
<evidence type="ECO:0000259" key="6">
    <source>
        <dbReference type="PROSITE" id="PS50066"/>
    </source>
</evidence>
<dbReference type="GO" id="GO:0000987">
    <property type="term" value="F:cis-regulatory region sequence-specific DNA binding"/>
    <property type="evidence" value="ECO:0007669"/>
    <property type="project" value="InterPro"/>
</dbReference>
<dbReference type="InterPro" id="IPR033897">
    <property type="entry name" value="SRF-like_MADS-box"/>
</dbReference>
<keyword evidence="5" id="KW-0539">Nucleus</keyword>
<dbReference type="PRINTS" id="PR00404">
    <property type="entry name" value="MADSDOMAIN"/>
</dbReference>
<dbReference type="PANTHER" id="PTHR48019">
    <property type="entry name" value="SERUM RESPONSE FACTOR HOMOLOG"/>
    <property type="match status" value="1"/>
</dbReference>
<dbReference type="GO" id="GO:0005634">
    <property type="term" value="C:nucleus"/>
    <property type="evidence" value="ECO:0007669"/>
    <property type="project" value="UniProtKB-SubCell"/>
</dbReference>
<evidence type="ECO:0000256" key="3">
    <source>
        <dbReference type="ARBA" id="ARBA00023125"/>
    </source>
</evidence>
<evidence type="ECO:0000256" key="2">
    <source>
        <dbReference type="ARBA" id="ARBA00023015"/>
    </source>
</evidence>
<proteinExistence type="evidence at transcript level"/>
<dbReference type="SUPFAM" id="SSF55455">
    <property type="entry name" value="SRF-like"/>
    <property type="match status" value="1"/>
</dbReference>
<evidence type="ECO:0000313" key="7">
    <source>
        <dbReference type="EMBL" id="XBP28233.1"/>
    </source>
</evidence>
<dbReference type="GO" id="GO:0000981">
    <property type="term" value="F:DNA-binding transcription factor activity, RNA polymerase II-specific"/>
    <property type="evidence" value="ECO:0007669"/>
    <property type="project" value="InterPro"/>
</dbReference>
<dbReference type="InterPro" id="IPR036879">
    <property type="entry name" value="TF_MADSbox_sf"/>
</dbReference>
<evidence type="ECO:0000256" key="5">
    <source>
        <dbReference type="ARBA" id="ARBA00023242"/>
    </source>
</evidence>
<dbReference type="GO" id="GO:0046983">
    <property type="term" value="F:protein dimerization activity"/>
    <property type="evidence" value="ECO:0007669"/>
    <property type="project" value="InterPro"/>
</dbReference>
<accession>A0AAU7LJD0</accession>
<evidence type="ECO:0000256" key="4">
    <source>
        <dbReference type="ARBA" id="ARBA00023163"/>
    </source>
</evidence>
<keyword evidence="2" id="KW-0805">Transcription regulation</keyword>
<reference evidence="7" key="1">
    <citation type="journal article" date="2024" name="Front. Plant Sci.">
        <title>Genome-wide analysis of the MADS-box gene family of sea buckthorn (Hippophae rhamnoides ssp. sinensis) and their potential role in floral organ development.</title>
        <authorList>
            <person name="Zhao J."/>
            <person name="Xu Y."/>
            <person name="Zhang Z."/>
            <person name="Zhao M."/>
            <person name="Li K."/>
            <person name="Wang F."/>
            <person name="Sun K."/>
        </authorList>
    </citation>
    <scope>NUCLEOTIDE SEQUENCE</scope>
</reference>
<dbReference type="AlphaFoldDB" id="A0AAU7LJD0"/>
<dbReference type="GO" id="GO:0045944">
    <property type="term" value="P:positive regulation of transcription by RNA polymerase II"/>
    <property type="evidence" value="ECO:0007669"/>
    <property type="project" value="InterPro"/>
</dbReference>
<feature type="domain" description="MADS-box" evidence="6">
    <location>
        <begin position="1"/>
        <end position="49"/>
    </location>
</feature>
<dbReference type="Gene3D" id="3.40.1810.10">
    <property type="entry name" value="Transcription factor, MADS-box"/>
    <property type="match status" value="1"/>
</dbReference>
<name>A0AAU7LJD0_9ROSA</name>
<reference evidence="7" key="2">
    <citation type="submission" date="2024-02" db="EMBL/GenBank/DDBJ databases">
        <authorList>
            <person name="Xu Y."/>
            <person name="Zhao J."/>
        </authorList>
    </citation>
    <scope>NUCLEOTIDE SEQUENCE</scope>
</reference>
<organism evidence="7">
    <name type="scientific">Hippophae rhamnoides</name>
    <name type="common">sea-buckthorn</name>
    <dbReference type="NCBI Taxonomy" id="193516"/>
    <lineage>
        <taxon>Eukaryota</taxon>
        <taxon>Viridiplantae</taxon>
        <taxon>Streptophyta</taxon>
        <taxon>Embryophyta</taxon>
        <taxon>Tracheophyta</taxon>
        <taxon>Spermatophyta</taxon>
        <taxon>Magnoliopsida</taxon>
        <taxon>eudicotyledons</taxon>
        <taxon>Gunneridae</taxon>
        <taxon>Pentapetalae</taxon>
        <taxon>rosids</taxon>
        <taxon>fabids</taxon>
        <taxon>Rosales</taxon>
        <taxon>Elaeagnaceae</taxon>
        <taxon>Hippophae</taxon>
    </lineage>
</organism>
<gene>
    <name evidence="7" type="primary">MADS38</name>
</gene>
<dbReference type="InterPro" id="IPR002100">
    <property type="entry name" value="TF_MADSbox"/>
</dbReference>
<dbReference type="InterPro" id="IPR050142">
    <property type="entry name" value="MADS-box/MEF2_TF"/>
</dbReference>
<dbReference type="PROSITE" id="PS50066">
    <property type="entry name" value="MADS_BOX_2"/>
    <property type="match status" value="1"/>
</dbReference>
<evidence type="ECO:0000256" key="1">
    <source>
        <dbReference type="ARBA" id="ARBA00004123"/>
    </source>
</evidence>
<sequence length="239" mass="27542">MTRKKVKLAYITNDSARKATFKKRKKGFLKKLDELTILCDIDVCSIIYSPYDSQPEVFPSPLGAQRMISKFKRMPQMEQCKKMVNQEGLIKQRISKINDQFMKLRKDNREKDMTRVMFQSLIGVGLHGLTILDLNDLSWLIVQNLKDIQKRIETLNKEAARGLGQVQVVPKTVAASAPTLASESDPRMMINMDVMMQRQPWFTDMVNPQESIGFDGEGMIMPVEEQNYNSIWSNYPFLP</sequence>
<keyword evidence="3" id="KW-0238">DNA-binding</keyword>
<keyword evidence="4" id="KW-0804">Transcription</keyword>
<dbReference type="Pfam" id="PF00319">
    <property type="entry name" value="SRF-TF"/>
    <property type="match status" value="1"/>
</dbReference>
<dbReference type="CDD" id="cd00266">
    <property type="entry name" value="MADS_SRF_like"/>
    <property type="match status" value="1"/>
</dbReference>